<evidence type="ECO:0000313" key="1">
    <source>
        <dbReference type="EMBL" id="OOP56774.1"/>
    </source>
</evidence>
<dbReference type="Pfam" id="PF09720">
    <property type="entry name" value="Unstab_antitox"/>
    <property type="match status" value="1"/>
</dbReference>
<sequence>MAMINKELKAKIWSLSDTEKLKLVDSILTHLDKPDPEIDRIWAEEARNRWQAYKAGKLETFSYKKAMSKHRGR</sequence>
<dbReference type="Proteomes" id="UP000189681">
    <property type="component" value="Unassembled WGS sequence"/>
</dbReference>
<name>A0A1V4AUG9_9BACT</name>
<gene>
    <name evidence="1" type="ORF">AYP45_07080</name>
</gene>
<accession>A0A1V4AUG9</accession>
<organism evidence="1 2">
    <name type="scientific">Candidatus Brocadia carolinensis</name>
    <dbReference type="NCBI Taxonomy" id="1004156"/>
    <lineage>
        <taxon>Bacteria</taxon>
        <taxon>Pseudomonadati</taxon>
        <taxon>Planctomycetota</taxon>
        <taxon>Candidatus Brocadiia</taxon>
        <taxon>Candidatus Brocadiales</taxon>
        <taxon>Candidatus Brocadiaceae</taxon>
        <taxon>Candidatus Brocadia</taxon>
    </lineage>
</organism>
<reference evidence="1 2" key="1">
    <citation type="journal article" date="2017" name="Water Res.">
        <title>Discovery and metagenomic analysis of an anammox bacterial enrichment related to Candidatus "Brocadia caroliniensis" in a full-scale glycerol-fed nitritation-denitritation separate centrate treatment process.</title>
        <authorList>
            <person name="Park H."/>
            <person name="Brotto A.C."/>
            <person name="van Loosdrecht M.C."/>
            <person name="Chandran K."/>
        </authorList>
    </citation>
    <scope>NUCLEOTIDE SEQUENCE [LARGE SCALE GENOMIC DNA]</scope>
    <source>
        <strain evidence="1">26THWARD</strain>
    </source>
</reference>
<comment type="caution">
    <text evidence="1">The sequence shown here is derived from an EMBL/GenBank/DDBJ whole genome shotgun (WGS) entry which is preliminary data.</text>
</comment>
<proteinExistence type="predicted"/>
<evidence type="ECO:0000313" key="2">
    <source>
        <dbReference type="Proteomes" id="UP000189681"/>
    </source>
</evidence>
<dbReference type="EMBL" id="AYTS01000061">
    <property type="protein sequence ID" value="OOP56774.1"/>
    <property type="molecule type" value="Genomic_DNA"/>
</dbReference>
<dbReference type="AlphaFoldDB" id="A0A1V4AUG9"/>
<dbReference type="InterPro" id="IPR013406">
    <property type="entry name" value="CHP02574_addiction_mod"/>
</dbReference>
<protein>
    <submittedName>
        <fullName evidence="1">Addiction module protein</fullName>
    </submittedName>
</protein>